<comment type="caution">
    <text evidence="1">The sequence shown here is derived from an EMBL/GenBank/DDBJ whole genome shotgun (WGS) entry which is preliminary data.</text>
</comment>
<name>A0A6S7IN71_PARCT</name>
<proteinExistence type="predicted"/>
<dbReference type="OrthoDB" id="445826at2759"/>
<accession>A0A6S7IN71</accession>
<reference evidence="1" key="1">
    <citation type="submission" date="2020-04" db="EMBL/GenBank/DDBJ databases">
        <authorList>
            <person name="Alioto T."/>
            <person name="Alioto T."/>
            <person name="Gomez Garrido J."/>
        </authorList>
    </citation>
    <scope>NUCLEOTIDE SEQUENCE</scope>
    <source>
        <strain evidence="1">A484AB</strain>
    </source>
</reference>
<dbReference type="EMBL" id="CACRXK020010243">
    <property type="protein sequence ID" value="CAB4018973.1"/>
    <property type="molecule type" value="Genomic_DNA"/>
</dbReference>
<gene>
    <name evidence="1" type="ORF">PACLA_8A031761</name>
</gene>
<dbReference type="Proteomes" id="UP001152795">
    <property type="component" value="Unassembled WGS sequence"/>
</dbReference>
<dbReference type="InterPro" id="IPR000477">
    <property type="entry name" value="RT_dom"/>
</dbReference>
<dbReference type="PROSITE" id="PS50878">
    <property type="entry name" value="RT_POL"/>
    <property type="match status" value="1"/>
</dbReference>
<evidence type="ECO:0000313" key="2">
    <source>
        <dbReference type="Proteomes" id="UP001152795"/>
    </source>
</evidence>
<dbReference type="AlphaFoldDB" id="A0A6S7IN71"/>
<evidence type="ECO:0000313" key="1">
    <source>
        <dbReference type="EMBL" id="CAB4018973.1"/>
    </source>
</evidence>
<feature type="non-terminal residue" evidence="1">
    <location>
        <position position="1"/>
    </location>
</feature>
<keyword evidence="2" id="KW-1185">Reference proteome</keyword>
<sequence length="68" mass="7293">NRKQRVTVLGATSDLLPVTSGVPQSSILGPASFLLYVNDLLSNVKSSRVAMFADDTKVFNRLQGNTIA</sequence>
<protein>
    <submittedName>
        <fullName evidence="1">Uncharacterized protein</fullName>
    </submittedName>
</protein>
<organism evidence="1 2">
    <name type="scientific">Paramuricea clavata</name>
    <name type="common">Red gorgonian</name>
    <name type="synonym">Violescent sea-whip</name>
    <dbReference type="NCBI Taxonomy" id="317549"/>
    <lineage>
        <taxon>Eukaryota</taxon>
        <taxon>Metazoa</taxon>
        <taxon>Cnidaria</taxon>
        <taxon>Anthozoa</taxon>
        <taxon>Octocorallia</taxon>
        <taxon>Malacalcyonacea</taxon>
        <taxon>Plexauridae</taxon>
        <taxon>Paramuricea</taxon>
    </lineage>
</organism>